<dbReference type="Proteomes" id="UP000284892">
    <property type="component" value="Unassembled WGS sequence"/>
</dbReference>
<dbReference type="AlphaFoldDB" id="A0A420DV05"/>
<evidence type="ECO:0000313" key="3">
    <source>
        <dbReference type="Proteomes" id="UP000284892"/>
    </source>
</evidence>
<evidence type="ECO:0000259" key="1">
    <source>
        <dbReference type="Pfam" id="PF00535"/>
    </source>
</evidence>
<dbReference type="GO" id="GO:0016740">
    <property type="term" value="F:transferase activity"/>
    <property type="evidence" value="ECO:0007669"/>
    <property type="project" value="UniProtKB-KW"/>
</dbReference>
<sequence length="333" mass="39744">MHTPLVSIVIPTYNRAHTIGQTLDSVLAQTYQNWECLVVDDGSTDATANLLDLYCKKDSRFQYYKRPAQRPKGANACRNYGFELSRGSYIVFLDSDDLLAKNCIETRVLVAISNPSISLFIFKMLRFYVKPFDSNEVVNRYSNIKANYLLMFLKHELPWQLTSMFIKRDELKTRFNERLQRFQDVEFAIKVLFKTDTEQIKILEDAQPDCFYRQEDRHHKYTIDFIKLISKSLLEYFNSTDTMINYYKNDSIKYNKFRELQFVFYLKIYRNYILPNIANLKSESYVLKQYMFTNGYINRIDLFKLKLLEFLYLKKLNNIKGIGIYKLSRKWVK</sequence>
<dbReference type="SUPFAM" id="SSF53448">
    <property type="entry name" value="Nucleotide-diphospho-sugar transferases"/>
    <property type="match status" value="1"/>
</dbReference>
<gene>
    <name evidence="2" type="ORF">BXY80_0053</name>
</gene>
<dbReference type="CDD" id="cd00761">
    <property type="entry name" value="Glyco_tranf_GTA_type"/>
    <property type="match status" value="1"/>
</dbReference>
<dbReference type="PANTHER" id="PTHR43685">
    <property type="entry name" value="GLYCOSYLTRANSFERASE"/>
    <property type="match status" value="1"/>
</dbReference>
<name>A0A420DV05_9FLAO</name>
<feature type="domain" description="Glycosyltransferase 2-like" evidence="1">
    <location>
        <begin position="7"/>
        <end position="113"/>
    </location>
</feature>
<dbReference type="Gene3D" id="3.90.550.10">
    <property type="entry name" value="Spore Coat Polysaccharide Biosynthesis Protein SpsA, Chain A"/>
    <property type="match status" value="1"/>
</dbReference>
<dbReference type="InterPro" id="IPR050834">
    <property type="entry name" value="Glycosyltransf_2"/>
</dbReference>
<protein>
    <submittedName>
        <fullName evidence="2">Glycosyltransferase involved in cell wall biosynthesis</fullName>
    </submittedName>
</protein>
<accession>A0A420DV05</accession>
<dbReference type="EMBL" id="RAQJ01000001">
    <property type="protein sequence ID" value="RKE97988.1"/>
    <property type="molecule type" value="Genomic_DNA"/>
</dbReference>
<evidence type="ECO:0000313" key="2">
    <source>
        <dbReference type="EMBL" id="RKE97988.1"/>
    </source>
</evidence>
<keyword evidence="3" id="KW-1185">Reference proteome</keyword>
<comment type="caution">
    <text evidence="2">The sequence shown here is derived from an EMBL/GenBank/DDBJ whole genome shotgun (WGS) entry which is preliminary data.</text>
</comment>
<organism evidence="2 3">
    <name type="scientific">Ichthyenterobacterium magnum</name>
    <dbReference type="NCBI Taxonomy" id="1230530"/>
    <lineage>
        <taxon>Bacteria</taxon>
        <taxon>Pseudomonadati</taxon>
        <taxon>Bacteroidota</taxon>
        <taxon>Flavobacteriia</taxon>
        <taxon>Flavobacteriales</taxon>
        <taxon>Flavobacteriaceae</taxon>
        <taxon>Ichthyenterobacterium</taxon>
    </lineage>
</organism>
<proteinExistence type="predicted"/>
<dbReference type="PANTHER" id="PTHR43685:SF11">
    <property type="entry name" value="GLYCOSYLTRANSFERASE TAGX-RELATED"/>
    <property type="match status" value="1"/>
</dbReference>
<reference evidence="2 3" key="1">
    <citation type="submission" date="2018-09" db="EMBL/GenBank/DDBJ databases">
        <title>Genomic Encyclopedia of Archaeal and Bacterial Type Strains, Phase II (KMG-II): from individual species to whole genera.</title>
        <authorList>
            <person name="Goeker M."/>
        </authorList>
    </citation>
    <scope>NUCLEOTIDE SEQUENCE [LARGE SCALE GENOMIC DNA]</scope>
    <source>
        <strain evidence="2 3">DSM 26283</strain>
    </source>
</reference>
<dbReference type="RefSeq" id="WP_120199224.1">
    <property type="nucleotide sequence ID" value="NZ_RAQJ01000001.1"/>
</dbReference>
<dbReference type="InterPro" id="IPR029044">
    <property type="entry name" value="Nucleotide-diphossugar_trans"/>
</dbReference>
<dbReference type="OrthoDB" id="597270at2"/>
<dbReference type="Pfam" id="PF00535">
    <property type="entry name" value="Glycos_transf_2"/>
    <property type="match status" value="1"/>
</dbReference>
<dbReference type="InterPro" id="IPR001173">
    <property type="entry name" value="Glyco_trans_2-like"/>
</dbReference>
<keyword evidence="2" id="KW-0808">Transferase</keyword>